<gene>
    <name evidence="1" type="ORF">O181_090260</name>
</gene>
<organism evidence="1 2">
    <name type="scientific">Austropuccinia psidii MF-1</name>
    <dbReference type="NCBI Taxonomy" id="1389203"/>
    <lineage>
        <taxon>Eukaryota</taxon>
        <taxon>Fungi</taxon>
        <taxon>Dikarya</taxon>
        <taxon>Basidiomycota</taxon>
        <taxon>Pucciniomycotina</taxon>
        <taxon>Pucciniomycetes</taxon>
        <taxon>Pucciniales</taxon>
        <taxon>Sphaerophragmiaceae</taxon>
        <taxon>Austropuccinia</taxon>
    </lineage>
</organism>
<dbReference type="Proteomes" id="UP000765509">
    <property type="component" value="Unassembled WGS sequence"/>
</dbReference>
<comment type="caution">
    <text evidence="1">The sequence shown here is derived from an EMBL/GenBank/DDBJ whole genome shotgun (WGS) entry which is preliminary data.</text>
</comment>
<proteinExistence type="predicted"/>
<reference evidence="1" key="1">
    <citation type="submission" date="2021-03" db="EMBL/GenBank/DDBJ databases">
        <title>Draft genome sequence of rust myrtle Austropuccinia psidii MF-1, a brazilian biotype.</title>
        <authorList>
            <person name="Quecine M.C."/>
            <person name="Pachon D.M.R."/>
            <person name="Bonatelli M.L."/>
            <person name="Correr F.H."/>
            <person name="Franceschini L.M."/>
            <person name="Leite T.F."/>
            <person name="Margarido G.R.A."/>
            <person name="Almeida C.A."/>
            <person name="Ferrarezi J.A."/>
            <person name="Labate C.A."/>
        </authorList>
    </citation>
    <scope>NUCLEOTIDE SEQUENCE</scope>
    <source>
        <strain evidence="1">MF-1</strain>
    </source>
</reference>
<sequence>MSPGCLLFFAHTSLHFTRIPTLHTQILTPVQDPNTSHAKPCAVNPYAREASQQCQQFFRLFQAPNTSHANPYACAGSHQFRQFLILGQPPDNSKNSFLD</sequence>
<evidence type="ECO:0000313" key="1">
    <source>
        <dbReference type="EMBL" id="MBW0550545.1"/>
    </source>
</evidence>
<name>A0A9Q3IUR1_9BASI</name>
<dbReference type="EMBL" id="AVOT02056147">
    <property type="protein sequence ID" value="MBW0550545.1"/>
    <property type="molecule type" value="Genomic_DNA"/>
</dbReference>
<protein>
    <submittedName>
        <fullName evidence="1">Uncharacterized protein</fullName>
    </submittedName>
</protein>
<keyword evidence="2" id="KW-1185">Reference proteome</keyword>
<accession>A0A9Q3IUR1</accession>
<evidence type="ECO:0000313" key="2">
    <source>
        <dbReference type="Proteomes" id="UP000765509"/>
    </source>
</evidence>
<dbReference type="AlphaFoldDB" id="A0A9Q3IUR1"/>